<dbReference type="EMBL" id="BGZK01000001">
    <property type="protein sequence ID" value="GBO98683.1"/>
    <property type="molecule type" value="Genomic_DNA"/>
</dbReference>
<protein>
    <submittedName>
        <fullName evidence="3">Protein FAM151B</fullName>
    </submittedName>
</protein>
<dbReference type="Proteomes" id="UP000299102">
    <property type="component" value="Unassembled WGS sequence"/>
</dbReference>
<keyword evidence="4" id="KW-1185">Reference proteome</keyword>
<sequence length="339" mass="37295">MKGGERNTCAVYHPQAIRGGSFMRCYNSIITLILKVLLFSRVSVKGPLYLAEPKIAGYDDAGAGGRPRAEPRSRNISQLQRIPRFMGRYVSASDFYYLICANCEVDMIEADIVLGHLIGNDGPPIPIMAHPPATSSDLSLADFLYTIADHNAGADNPKGVKLDFKSIEAFEASQDQIAPFSKPEVNFQLWLNADILPGPVNSSTVPVDAFRFLKLSSGHPRAVLSIGWTTNYGGDVTSGRYEEGHAEEMLRVLKESLVSQTVTFPVRAGLAAHSQEVLIQLLEQTSELRSTLTVWSSEGDPVDVDELRKLMLTVGLDRTYLDVPQDLKSELHLPVDDDY</sequence>
<reference evidence="3 4" key="1">
    <citation type="journal article" date="2019" name="Commun. Biol.">
        <title>The bagworm genome reveals a unique fibroin gene that provides high tensile strength.</title>
        <authorList>
            <person name="Kono N."/>
            <person name="Nakamura H."/>
            <person name="Ohtoshi R."/>
            <person name="Tomita M."/>
            <person name="Numata K."/>
            <person name="Arakawa K."/>
        </authorList>
    </citation>
    <scope>NUCLEOTIDE SEQUENCE [LARGE SCALE GENOMIC DNA]</scope>
</reference>
<dbReference type="InterPro" id="IPR019356">
    <property type="entry name" value="Menorin_dom"/>
</dbReference>
<evidence type="ECO:0000256" key="1">
    <source>
        <dbReference type="ARBA" id="ARBA00044953"/>
    </source>
</evidence>
<dbReference type="GO" id="GO:0005615">
    <property type="term" value="C:extracellular space"/>
    <property type="evidence" value="ECO:0007669"/>
    <property type="project" value="TreeGrafter"/>
</dbReference>
<comment type="similarity">
    <text evidence="1">Belongs to the menorin family.</text>
</comment>
<evidence type="ECO:0000313" key="3">
    <source>
        <dbReference type="EMBL" id="GBO98683.1"/>
    </source>
</evidence>
<dbReference type="PANTHER" id="PTHR21184">
    <property type="entry name" value="MENORIN (DENDRITIC BRANCHING PROTEIN)"/>
    <property type="match status" value="1"/>
</dbReference>
<dbReference type="STRING" id="151549.A0A4C1S941"/>
<evidence type="ECO:0000259" key="2">
    <source>
        <dbReference type="Pfam" id="PF10223"/>
    </source>
</evidence>
<name>A0A4C1S941_EUMVA</name>
<dbReference type="Pfam" id="PF10223">
    <property type="entry name" value="Menorin_N"/>
    <property type="match status" value="1"/>
</dbReference>
<comment type="caution">
    <text evidence="3">The sequence shown here is derived from an EMBL/GenBank/DDBJ whole genome shotgun (WGS) entry which is preliminary data.</text>
</comment>
<gene>
    <name evidence="3" type="primary">FAM151B</name>
    <name evidence="3" type="ORF">EVAR_202_1</name>
</gene>
<dbReference type="OrthoDB" id="413402at2759"/>
<feature type="domain" description="Menorin-like" evidence="2">
    <location>
        <begin position="104"/>
        <end position="327"/>
    </location>
</feature>
<proteinExistence type="inferred from homology"/>
<dbReference type="AlphaFoldDB" id="A0A4C1S941"/>
<organism evidence="3 4">
    <name type="scientific">Eumeta variegata</name>
    <name type="common">Bagworm moth</name>
    <name type="synonym">Eumeta japonica</name>
    <dbReference type="NCBI Taxonomy" id="151549"/>
    <lineage>
        <taxon>Eukaryota</taxon>
        <taxon>Metazoa</taxon>
        <taxon>Ecdysozoa</taxon>
        <taxon>Arthropoda</taxon>
        <taxon>Hexapoda</taxon>
        <taxon>Insecta</taxon>
        <taxon>Pterygota</taxon>
        <taxon>Neoptera</taxon>
        <taxon>Endopterygota</taxon>
        <taxon>Lepidoptera</taxon>
        <taxon>Glossata</taxon>
        <taxon>Ditrysia</taxon>
        <taxon>Tineoidea</taxon>
        <taxon>Psychidae</taxon>
        <taxon>Oiketicinae</taxon>
        <taxon>Eumeta</taxon>
    </lineage>
</organism>
<dbReference type="PANTHER" id="PTHR21184:SF6">
    <property type="entry name" value="CONSERVED PLASMA MEMBRANE PROTEIN"/>
    <property type="match status" value="1"/>
</dbReference>
<accession>A0A4C1S941</accession>
<evidence type="ECO:0000313" key="4">
    <source>
        <dbReference type="Proteomes" id="UP000299102"/>
    </source>
</evidence>